<dbReference type="Proteomes" id="UP000220914">
    <property type="component" value="Unassembled WGS sequence"/>
</dbReference>
<protein>
    <submittedName>
        <fullName evidence="5">MCE-family protein MCE1A</fullName>
    </submittedName>
    <submittedName>
        <fullName evidence="4">Virulence factor Mce family protein</fullName>
    </submittedName>
</protein>
<gene>
    <name evidence="5" type="ORF">CQY20_20340</name>
    <name evidence="4" type="ORF">MAGR_57190</name>
</gene>
<organism evidence="5 6">
    <name type="scientific">Mycolicibacterium agri</name>
    <name type="common">Mycobacterium agri</name>
    <dbReference type="NCBI Taxonomy" id="36811"/>
    <lineage>
        <taxon>Bacteria</taxon>
        <taxon>Bacillati</taxon>
        <taxon>Actinomycetota</taxon>
        <taxon>Actinomycetes</taxon>
        <taxon>Mycobacteriales</taxon>
        <taxon>Mycobacteriaceae</taxon>
        <taxon>Mycolicibacterium</taxon>
    </lineage>
</organism>
<comment type="caution">
    <text evidence="5">The sequence shown here is derived from an EMBL/GenBank/DDBJ whole genome shotgun (WGS) entry which is preliminary data.</text>
</comment>
<sequence length="401" mass="43334">MFVDRDKPPYKVAGAISVVLMAVAASLLYLQFRGELTSKTQLTVLSSRAGLVVDPGSKVTFNGVEIGKVDGVHHVDIDGTSKAALTLNVEDRYLRFIPANVVADINATTVFGNKYVSFNSPKNPSAQRISNGDVIEAASVTTEFNTVFETVMSIAEQVDPVKLNATLTATAEAFTGLGARFGDSLMNANTIIDDLMPRMPQIRTDLRALADLADVYAGASPDLWGGLQNAVTTATALNDQRGNIDRALMASIGFSDTAAESFERGGPYFVRAAEDLLPTTKLLDEYRGMIFCTTRNYAEVGPRLAKVLGGDNGYALKSYGTVLLPGNPFIYPDNLPRVNARGGPEGRPGCWQKVTKDLWPFPYLVMDTGYSIAPYNHFEIATPLVSDYVWGRQIGEATINP</sequence>
<evidence type="ECO:0000313" key="6">
    <source>
        <dbReference type="Proteomes" id="UP000220914"/>
    </source>
</evidence>
<evidence type="ECO:0000313" key="7">
    <source>
        <dbReference type="Proteomes" id="UP000465302"/>
    </source>
</evidence>
<reference evidence="4" key="3">
    <citation type="submission" date="2020-02" db="EMBL/GenBank/DDBJ databases">
        <authorList>
            <person name="Matsumoto Y."/>
            <person name="Motooka D."/>
            <person name="Nakamura S."/>
        </authorList>
    </citation>
    <scope>NUCLEOTIDE SEQUENCE</scope>
    <source>
        <strain evidence="4">JCM 6377</strain>
    </source>
</reference>
<keyword evidence="1" id="KW-0472">Membrane</keyword>
<dbReference type="GO" id="GO:0051701">
    <property type="term" value="P:biological process involved in interaction with host"/>
    <property type="evidence" value="ECO:0007669"/>
    <property type="project" value="TreeGrafter"/>
</dbReference>
<feature type="transmembrane region" description="Helical" evidence="1">
    <location>
        <begin position="12"/>
        <end position="32"/>
    </location>
</feature>
<keyword evidence="6" id="KW-1185">Reference proteome</keyword>
<dbReference type="Proteomes" id="UP000465302">
    <property type="component" value="Unassembled WGS sequence"/>
</dbReference>
<dbReference type="EMBL" id="PDCP01000039">
    <property type="protein sequence ID" value="PEG35885.1"/>
    <property type="molecule type" value="Genomic_DNA"/>
</dbReference>
<evidence type="ECO:0000256" key="1">
    <source>
        <dbReference type="SAM" id="Phobius"/>
    </source>
</evidence>
<dbReference type="EMBL" id="BLKS01000001">
    <property type="protein sequence ID" value="GFG54278.1"/>
    <property type="molecule type" value="Genomic_DNA"/>
</dbReference>
<keyword evidence="1" id="KW-0812">Transmembrane</keyword>
<dbReference type="OrthoDB" id="3460188at2"/>
<accession>A0A2A7MVY5</accession>
<dbReference type="InterPro" id="IPR024516">
    <property type="entry name" value="Mce_C"/>
</dbReference>
<dbReference type="PANTHER" id="PTHR33371">
    <property type="entry name" value="INTERMEMBRANE PHOSPHOLIPID TRANSPORT SYSTEM BINDING PROTEIN MLAD-RELATED"/>
    <property type="match status" value="1"/>
</dbReference>
<evidence type="ECO:0000313" key="5">
    <source>
        <dbReference type="EMBL" id="PEG35885.1"/>
    </source>
</evidence>
<dbReference type="GO" id="GO:0005576">
    <property type="term" value="C:extracellular region"/>
    <property type="evidence" value="ECO:0007669"/>
    <property type="project" value="TreeGrafter"/>
</dbReference>
<reference evidence="4 7" key="2">
    <citation type="journal article" date="2019" name="Emerg. Microbes Infect.">
        <title>Comprehensive subspecies identification of 175 nontuberculous mycobacteria species based on 7547 genomic profiles.</title>
        <authorList>
            <person name="Matsumoto Y."/>
            <person name="Kinjo T."/>
            <person name="Motooka D."/>
            <person name="Nabeya D."/>
            <person name="Jung N."/>
            <person name="Uechi K."/>
            <person name="Horii T."/>
            <person name="Iida T."/>
            <person name="Fujita J."/>
            <person name="Nakamura S."/>
        </authorList>
    </citation>
    <scope>NUCLEOTIDE SEQUENCE [LARGE SCALE GENOMIC DNA]</scope>
    <source>
        <strain evidence="4 7">JCM 6377</strain>
    </source>
</reference>
<dbReference type="Pfam" id="PF11887">
    <property type="entry name" value="Mce4_CUP1"/>
    <property type="match status" value="1"/>
</dbReference>
<dbReference type="AlphaFoldDB" id="A0A2A7MVY5"/>
<feature type="domain" description="Mammalian cell entry C-terminal" evidence="3">
    <location>
        <begin position="125"/>
        <end position="344"/>
    </location>
</feature>
<evidence type="ECO:0000259" key="2">
    <source>
        <dbReference type="Pfam" id="PF02470"/>
    </source>
</evidence>
<dbReference type="RefSeq" id="WP_097941890.1">
    <property type="nucleotide sequence ID" value="NZ_BLKS01000001.1"/>
</dbReference>
<evidence type="ECO:0000259" key="3">
    <source>
        <dbReference type="Pfam" id="PF11887"/>
    </source>
</evidence>
<reference evidence="5 6" key="1">
    <citation type="submission" date="2017-10" db="EMBL/GenBank/DDBJ databases">
        <title>The new phylogeny of genus Mycobacterium.</title>
        <authorList>
            <person name="Tortoli E."/>
            <person name="Trovato A."/>
            <person name="Cirillo D.M."/>
        </authorList>
    </citation>
    <scope>NUCLEOTIDE SEQUENCE [LARGE SCALE GENOMIC DNA]</scope>
    <source>
        <strain evidence="5 6">CCUG37673</strain>
    </source>
</reference>
<dbReference type="InterPro" id="IPR005693">
    <property type="entry name" value="Mce"/>
</dbReference>
<name>A0A2A7MVY5_MYCAG</name>
<proteinExistence type="predicted"/>
<dbReference type="InterPro" id="IPR003399">
    <property type="entry name" value="Mce/MlaD"/>
</dbReference>
<dbReference type="PANTHER" id="PTHR33371:SF19">
    <property type="entry name" value="MCE-FAMILY PROTEIN MCE4A"/>
    <property type="match status" value="1"/>
</dbReference>
<keyword evidence="1" id="KW-1133">Transmembrane helix</keyword>
<evidence type="ECO:0000313" key="4">
    <source>
        <dbReference type="EMBL" id="GFG54278.1"/>
    </source>
</evidence>
<dbReference type="InterPro" id="IPR052336">
    <property type="entry name" value="MlaD_Phospholipid_Transporter"/>
</dbReference>
<dbReference type="Pfam" id="PF02470">
    <property type="entry name" value="MlaD"/>
    <property type="match status" value="1"/>
</dbReference>
<feature type="domain" description="Mce/MlaD" evidence="2">
    <location>
        <begin position="40"/>
        <end position="119"/>
    </location>
</feature>
<dbReference type="NCBIfam" id="TIGR00996">
    <property type="entry name" value="Mtu_fam_mce"/>
    <property type="match status" value="1"/>
</dbReference>